<feature type="compositionally biased region" description="Basic and acidic residues" evidence="5">
    <location>
        <begin position="403"/>
        <end position="424"/>
    </location>
</feature>
<dbReference type="OrthoDB" id="271881at2759"/>
<evidence type="ECO:0000256" key="2">
    <source>
        <dbReference type="ARBA" id="ARBA00004173"/>
    </source>
</evidence>
<dbReference type="SUPFAM" id="SSF52490">
    <property type="entry name" value="Tubulin nucleotide-binding domain-like"/>
    <property type="match status" value="1"/>
</dbReference>
<reference evidence="8 9" key="1">
    <citation type="journal article" date="2018" name="Nat. Ecol. Evol.">
        <title>Pezizomycetes genomes reveal the molecular basis of ectomycorrhizal truffle lifestyle.</title>
        <authorList>
            <person name="Murat C."/>
            <person name="Payen T."/>
            <person name="Noel B."/>
            <person name="Kuo A."/>
            <person name="Morin E."/>
            <person name="Chen J."/>
            <person name="Kohler A."/>
            <person name="Krizsan K."/>
            <person name="Balestrini R."/>
            <person name="Da Silva C."/>
            <person name="Montanini B."/>
            <person name="Hainaut M."/>
            <person name="Levati E."/>
            <person name="Barry K.W."/>
            <person name="Belfiori B."/>
            <person name="Cichocki N."/>
            <person name="Clum A."/>
            <person name="Dockter R.B."/>
            <person name="Fauchery L."/>
            <person name="Guy J."/>
            <person name="Iotti M."/>
            <person name="Le Tacon F."/>
            <person name="Lindquist E.A."/>
            <person name="Lipzen A."/>
            <person name="Malagnac F."/>
            <person name="Mello A."/>
            <person name="Molinier V."/>
            <person name="Miyauchi S."/>
            <person name="Poulain J."/>
            <person name="Riccioni C."/>
            <person name="Rubini A."/>
            <person name="Sitrit Y."/>
            <person name="Splivallo R."/>
            <person name="Traeger S."/>
            <person name="Wang M."/>
            <person name="Zifcakova L."/>
            <person name="Wipf D."/>
            <person name="Zambonelli A."/>
            <person name="Paolocci F."/>
            <person name="Nowrousian M."/>
            <person name="Ottonello S."/>
            <person name="Baldrian P."/>
            <person name="Spatafora J.W."/>
            <person name="Henrissat B."/>
            <person name="Nagy L.G."/>
            <person name="Aury J.M."/>
            <person name="Wincker P."/>
            <person name="Grigoriev I.V."/>
            <person name="Bonfante P."/>
            <person name="Martin F.M."/>
        </authorList>
    </citation>
    <scope>NUCLEOTIDE SEQUENCE [LARGE SCALE GENOMIC DNA]</scope>
    <source>
        <strain evidence="8 9">RN42</strain>
    </source>
</reference>
<dbReference type="GO" id="GO:0007005">
    <property type="term" value="P:mitochondrion organization"/>
    <property type="evidence" value="ECO:0007669"/>
    <property type="project" value="InterPro"/>
</dbReference>
<comment type="subcellular location">
    <subcellularLocation>
        <location evidence="2">Mitochondrion</location>
    </subcellularLocation>
</comment>
<evidence type="ECO:0000256" key="1">
    <source>
        <dbReference type="ARBA" id="ARBA00003757"/>
    </source>
</evidence>
<protein>
    <submittedName>
        <fullName evidence="8">Tubulin nucleotide-binding domain-like protein</fullName>
    </submittedName>
</protein>
<feature type="region of interest" description="Disordered" evidence="5">
    <location>
        <begin position="403"/>
        <end position="449"/>
    </location>
</feature>
<dbReference type="Pfam" id="PF10644">
    <property type="entry name" value="Misat_Tub_SegII"/>
    <property type="match status" value="1"/>
</dbReference>
<dbReference type="EMBL" id="ML119664">
    <property type="protein sequence ID" value="RPA83485.1"/>
    <property type="molecule type" value="Genomic_DNA"/>
</dbReference>
<dbReference type="STRING" id="1160509.A0A3N4IBL3"/>
<evidence type="ECO:0000313" key="9">
    <source>
        <dbReference type="Proteomes" id="UP000275078"/>
    </source>
</evidence>
<feature type="domain" description="DML1/Misato tubulin" evidence="7">
    <location>
        <begin position="149"/>
        <end position="336"/>
    </location>
</feature>
<evidence type="ECO:0000313" key="8">
    <source>
        <dbReference type="EMBL" id="RPA83485.1"/>
    </source>
</evidence>
<dbReference type="PANTHER" id="PTHR13391">
    <property type="entry name" value="MITOCHONDRIAL DISTRIBUTION REGULATOR MISATO"/>
    <property type="match status" value="1"/>
</dbReference>
<dbReference type="Proteomes" id="UP000275078">
    <property type="component" value="Unassembled WGS sequence"/>
</dbReference>
<dbReference type="Gene3D" id="3.40.50.1440">
    <property type="entry name" value="Tubulin/FtsZ, GTPase domain"/>
    <property type="match status" value="1"/>
</dbReference>
<name>A0A3N4IBL3_ASCIM</name>
<evidence type="ECO:0000259" key="7">
    <source>
        <dbReference type="Pfam" id="PF14881"/>
    </source>
</evidence>
<evidence type="ECO:0000256" key="3">
    <source>
        <dbReference type="ARBA" id="ARBA00008507"/>
    </source>
</evidence>
<dbReference type="InterPro" id="IPR019605">
    <property type="entry name" value="Misato_II_tubulin-like"/>
</dbReference>
<dbReference type="InterPro" id="IPR036525">
    <property type="entry name" value="Tubulin/FtsZ_GTPase_sf"/>
</dbReference>
<proteinExistence type="inferred from homology"/>
<gene>
    <name evidence="8" type="ORF">BJ508DRAFT_413432</name>
</gene>
<dbReference type="InterPro" id="IPR029209">
    <property type="entry name" value="DML1/Misato_tubulin"/>
</dbReference>
<dbReference type="PANTHER" id="PTHR13391:SF0">
    <property type="entry name" value="PROTEIN MISATO HOMOLOG 1"/>
    <property type="match status" value="1"/>
</dbReference>
<keyword evidence="4" id="KW-0496">Mitochondrion</keyword>
<feature type="domain" description="Misato Segment II tubulin-like" evidence="6">
    <location>
        <begin position="2"/>
        <end position="139"/>
    </location>
</feature>
<evidence type="ECO:0000259" key="6">
    <source>
        <dbReference type="Pfam" id="PF10644"/>
    </source>
</evidence>
<evidence type="ECO:0000256" key="4">
    <source>
        <dbReference type="ARBA" id="ARBA00023128"/>
    </source>
</evidence>
<evidence type="ECO:0000256" key="5">
    <source>
        <dbReference type="SAM" id="MobiDB-lite"/>
    </source>
</evidence>
<accession>A0A3N4IBL3</accession>
<dbReference type="Pfam" id="PF14881">
    <property type="entry name" value="Tubulin_3"/>
    <property type="match status" value="1"/>
</dbReference>
<keyword evidence="9" id="KW-1185">Reference proteome</keyword>
<dbReference type="AlphaFoldDB" id="A0A3N4IBL3"/>
<comment type="similarity">
    <text evidence="3">Belongs to the misato family.</text>
</comment>
<organism evidence="8 9">
    <name type="scientific">Ascobolus immersus RN42</name>
    <dbReference type="NCBI Taxonomy" id="1160509"/>
    <lineage>
        <taxon>Eukaryota</taxon>
        <taxon>Fungi</taxon>
        <taxon>Dikarya</taxon>
        <taxon>Ascomycota</taxon>
        <taxon>Pezizomycotina</taxon>
        <taxon>Pezizomycetes</taxon>
        <taxon>Pezizales</taxon>
        <taxon>Ascobolaceae</taxon>
        <taxon>Ascobolus</taxon>
    </lineage>
</organism>
<comment type="function">
    <text evidence="1">Involved in the partitioning of the mitochondrial organelle and mitochondrial DNA (mtDNA) inheritance.</text>
</comment>
<dbReference type="InterPro" id="IPR049942">
    <property type="entry name" value="DML1/Misato"/>
</dbReference>
<dbReference type="GO" id="GO:0005739">
    <property type="term" value="C:mitochondrion"/>
    <property type="evidence" value="ECO:0007669"/>
    <property type="project" value="UniProtKB-SubCell"/>
</dbReference>
<sequence length="531" mass="59813">MHEILTIQAGQKSNYLCTHLFNAYESYFSFDTAPPTESDKPEASTQQDDKKQNEEVLINHDLTFFAGLTPTGVETYLPRTLIYDLKPAFGSLRKINALYDTAGENPVADALATSIWPTQKQPSTIKESSIPFPAYQAALETASDNTSLLTPQTVQYWSDYNRLYYHPNSLQPIPQLLLPTSQRKLAEYSQGTQLFESLAEHLDNPLEADFRHQLERADNFQGVNLVVESDSGWAGFGTEYLRGLRDDFGGKKEVWCWGLEQGLEGLDAAARRERGLNLAKWLVEAVELGSLVLPLVAPTWDSPQGVLEHGVWEGSSLWHSTALLSAGVETALLPLRVQSGGLKMGEVGEFLTLGAEGETERRNIVGLGLGFEGDRNLELGWDERRLSAAFPCKGDHTFTELRVERYPHKEEEDTRDKRENRPKNDDEEGQKETWYPQHPIPFPTPTSFPANMFRRTLNPTDDKDASPIRITSASYRVRAGSVIQKVAYLKSVVQTYASSEDKEEMGHKLETIRESYTRGWDLDEEDSDWDD</sequence>